<gene>
    <name evidence="2" type="ORF">PCAR00345_LOCUS12969</name>
</gene>
<accession>A0A7S4BB82</accession>
<organism evidence="2">
    <name type="scientific">Chrysotila carterae</name>
    <name type="common">Marine alga</name>
    <name type="synonym">Syracosphaera carterae</name>
    <dbReference type="NCBI Taxonomy" id="13221"/>
    <lineage>
        <taxon>Eukaryota</taxon>
        <taxon>Haptista</taxon>
        <taxon>Haptophyta</taxon>
        <taxon>Prymnesiophyceae</taxon>
        <taxon>Isochrysidales</taxon>
        <taxon>Isochrysidaceae</taxon>
        <taxon>Chrysotila</taxon>
    </lineage>
</organism>
<reference evidence="2" key="1">
    <citation type="submission" date="2021-01" db="EMBL/GenBank/DDBJ databases">
        <authorList>
            <person name="Corre E."/>
            <person name="Pelletier E."/>
            <person name="Niang G."/>
            <person name="Scheremetjew M."/>
            <person name="Finn R."/>
            <person name="Kale V."/>
            <person name="Holt S."/>
            <person name="Cochrane G."/>
            <person name="Meng A."/>
            <person name="Brown T."/>
            <person name="Cohen L."/>
        </authorList>
    </citation>
    <scope>NUCLEOTIDE SEQUENCE</scope>
    <source>
        <strain evidence="2">CCMP645</strain>
    </source>
</reference>
<dbReference type="EMBL" id="HBIZ01020598">
    <property type="protein sequence ID" value="CAE0760357.1"/>
    <property type="molecule type" value="Transcribed_RNA"/>
</dbReference>
<protein>
    <submittedName>
        <fullName evidence="2">Uncharacterized protein</fullName>
    </submittedName>
</protein>
<name>A0A7S4BB82_CHRCT</name>
<feature type="region of interest" description="Disordered" evidence="1">
    <location>
        <begin position="25"/>
        <end position="65"/>
    </location>
</feature>
<dbReference type="AlphaFoldDB" id="A0A7S4BB82"/>
<sequence>MLFLGKKACEAVAIDAKYWSELSRASEQAQVVPPHQQPPDPMNPALMPPRQTQTREAQAPPLKTPEKIHVRIRVLLARPRSCTTAPLTTARQRTLLASSGRGRPAACA</sequence>
<proteinExistence type="predicted"/>
<evidence type="ECO:0000313" key="2">
    <source>
        <dbReference type="EMBL" id="CAE0760357.1"/>
    </source>
</evidence>
<evidence type="ECO:0000256" key="1">
    <source>
        <dbReference type="SAM" id="MobiDB-lite"/>
    </source>
</evidence>